<keyword evidence="2" id="KW-1185">Reference proteome</keyword>
<accession>A0A2P6RPV5</accession>
<sequence length="51" mass="5952">MVVMSRPSDTAVREKILAPRSCRWGELVHEDQDAAEGYFRSWVCNRKEGRK</sequence>
<protein>
    <submittedName>
        <fullName evidence="1">Uncharacterized protein</fullName>
    </submittedName>
</protein>
<dbReference type="Proteomes" id="UP000238479">
    <property type="component" value="Chromosome 2"/>
</dbReference>
<organism evidence="1 2">
    <name type="scientific">Rosa chinensis</name>
    <name type="common">China rose</name>
    <dbReference type="NCBI Taxonomy" id="74649"/>
    <lineage>
        <taxon>Eukaryota</taxon>
        <taxon>Viridiplantae</taxon>
        <taxon>Streptophyta</taxon>
        <taxon>Embryophyta</taxon>
        <taxon>Tracheophyta</taxon>
        <taxon>Spermatophyta</taxon>
        <taxon>Magnoliopsida</taxon>
        <taxon>eudicotyledons</taxon>
        <taxon>Gunneridae</taxon>
        <taxon>Pentapetalae</taxon>
        <taxon>rosids</taxon>
        <taxon>fabids</taxon>
        <taxon>Rosales</taxon>
        <taxon>Rosaceae</taxon>
        <taxon>Rosoideae</taxon>
        <taxon>Rosoideae incertae sedis</taxon>
        <taxon>Rosa</taxon>
    </lineage>
</organism>
<dbReference type="Gramene" id="PRQ48469">
    <property type="protein sequence ID" value="PRQ48469"/>
    <property type="gene ID" value="RchiOBHm_Chr2g0111081"/>
</dbReference>
<evidence type="ECO:0000313" key="2">
    <source>
        <dbReference type="Proteomes" id="UP000238479"/>
    </source>
</evidence>
<gene>
    <name evidence="1" type="ORF">RchiOBHm_Chr2g0111081</name>
</gene>
<proteinExistence type="predicted"/>
<name>A0A2P6RPV5_ROSCH</name>
<comment type="caution">
    <text evidence="1">The sequence shown here is derived from an EMBL/GenBank/DDBJ whole genome shotgun (WGS) entry which is preliminary data.</text>
</comment>
<dbReference type="EMBL" id="PDCK01000040">
    <property type="protein sequence ID" value="PRQ48469.1"/>
    <property type="molecule type" value="Genomic_DNA"/>
</dbReference>
<dbReference type="AlphaFoldDB" id="A0A2P6RPV5"/>
<reference evidence="1 2" key="1">
    <citation type="journal article" date="2018" name="Nat. Genet.">
        <title>The Rosa genome provides new insights in the design of modern roses.</title>
        <authorList>
            <person name="Bendahmane M."/>
        </authorList>
    </citation>
    <scope>NUCLEOTIDE SEQUENCE [LARGE SCALE GENOMIC DNA]</scope>
    <source>
        <strain evidence="2">cv. Old Blush</strain>
    </source>
</reference>
<evidence type="ECO:0000313" key="1">
    <source>
        <dbReference type="EMBL" id="PRQ48469.1"/>
    </source>
</evidence>